<evidence type="ECO:0000256" key="3">
    <source>
        <dbReference type="ARBA" id="ARBA00023110"/>
    </source>
</evidence>
<keyword evidence="7" id="KW-0732">Signal</keyword>
<dbReference type="InterPro" id="IPR001179">
    <property type="entry name" value="PPIase_FKBP_dom"/>
</dbReference>
<dbReference type="RefSeq" id="WP_345049709.1">
    <property type="nucleotide sequence ID" value="NZ_BAABDK010000001.1"/>
</dbReference>
<dbReference type="Pfam" id="PF00254">
    <property type="entry name" value="FKBP_C"/>
    <property type="match status" value="1"/>
</dbReference>
<comment type="similarity">
    <text evidence="2 6">Belongs to the FKBP-type PPIase family.</text>
</comment>
<protein>
    <recommendedName>
        <fullName evidence="6">Peptidyl-prolyl cis-trans isomerase</fullName>
        <ecNumber evidence="6">5.2.1.8</ecNumber>
    </recommendedName>
</protein>
<dbReference type="EC" id="5.2.1.8" evidence="6"/>
<dbReference type="PANTHER" id="PTHR43811:SF19">
    <property type="entry name" value="39 KDA FK506-BINDING NUCLEAR PROTEIN"/>
    <property type="match status" value="1"/>
</dbReference>
<organism evidence="9 10">
    <name type="scientific">Hymenobacter glaciei</name>
    <dbReference type="NCBI Taxonomy" id="877209"/>
    <lineage>
        <taxon>Bacteria</taxon>
        <taxon>Pseudomonadati</taxon>
        <taxon>Bacteroidota</taxon>
        <taxon>Cytophagia</taxon>
        <taxon>Cytophagales</taxon>
        <taxon>Hymenobacteraceae</taxon>
        <taxon>Hymenobacter</taxon>
    </lineage>
</organism>
<feature type="signal peptide" evidence="7">
    <location>
        <begin position="1"/>
        <end position="24"/>
    </location>
</feature>
<keyword evidence="4 5" id="KW-0413">Isomerase</keyword>
<evidence type="ECO:0000256" key="6">
    <source>
        <dbReference type="RuleBase" id="RU003915"/>
    </source>
</evidence>
<dbReference type="InterPro" id="IPR046357">
    <property type="entry name" value="PPIase_dom_sf"/>
</dbReference>
<proteinExistence type="inferred from homology"/>
<feature type="chain" id="PRO_5046730840" description="Peptidyl-prolyl cis-trans isomerase" evidence="7">
    <location>
        <begin position="25"/>
        <end position="168"/>
    </location>
</feature>
<dbReference type="Gene3D" id="3.10.50.40">
    <property type="match status" value="1"/>
</dbReference>
<evidence type="ECO:0000313" key="9">
    <source>
        <dbReference type="EMBL" id="GAA4023503.1"/>
    </source>
</evidence>
<evidence type="ECO:0000256" key="1">
    <source>
        <dbReference type="ARBA" id="ARBA00000971"/>
    </source>
</evidence>
<evidence type="ECO:0000259" key="8">
    <source>
        <dbReference type="PROSITE" id="PS50059"/>
    </source>
</evidence>
<evidence type="ECO:0000313" key="10">
    <source>
        <dbReference type="Proteomes" id="UP001501469"/>
    </source>
</evidence>
<evidence type="ECO:0000256" key="5">
    <source>
        <dbReference type="PROSITE-ProRule" id="PRU00277"/>
    </source>
</evidence>
<dbReference type="PANTHER" id="PTHR43811">
    <property type="entry name" value="FKBP-TYPE PEPTIDYL-PROLYL CIS-TRANS ISOMERASE FKPA"/>
    <property type="match status" value="1"/>
</dbReference>
<comment type="caution">
    <text evidence="9">The sequence shown here is derived from an EMBL/GenBank/DDBJ whole genome shotgun (WGS) entry which is preliminary data.</text>
</comment>
<feature type="domain" description="PPIase FKBP-type" evidence="8">
    <location>
        <begin position="85"/>
        <end position="168"/>
    </location>
</feature>
<evidence type="ECO:0000256" key="7">
    <source>
        <dbReference type="SAM" id="SignalP"/>
    </source>
</evidence>
<dbReference type="PROSITE" id="PS51257">
    <property type="entry name" value="PROKAR_LIPOPROTEIN"/>
    <property type="match status" value="1"/>
</dbReference>
<dbReference type="PROSITE" id="PS50059">
    <property type="entry name" value="FKBP_PPIASE"/>
    <property type="match status" value="1"/>
</dbReference>
<sequence>MKKYFSGAVARFLFPAIVAGTVLATTSCSKDEPAAVAEQDNSAADDATLQKYLADNKITNAKKQPSGLYYIPVVTNPNGLQATAGRTVTVKYAGTLLNGNPFDSGTFAFQLGAKQVIAGWDEGIALMRLNEKSILLIPSGLAYGSQSPSSAIPPNSVLRFEVEVTKIQ</sequence>
<keyword evidence="10" id="KW-1185">Reference proteome</keyword>
<name>A0ABP7TAT6_9BACT</name>
<accession>A0ABP7TAT6</accession>
<evidence type="ECO:0000256" key="2">
    <source>
        <dbReference type="ARBA" id="ARBA00006577"/>
    </source>
</evidence>
<keyword evidence="3 5" id="KW-0697">Rotamase</keyword>
<dbReference type="EMBL" id="BAABDK010000001">
    <property type="protein sequence ID" value="GAA4023503.1"/>
    <property type="molecule type" value="Genomic_DNA"/>
</dbReference>
<dbReference type="Proteomes" id="UP001501469">
    <property type="component" value="Unassembled WGS sequence"/>
</dbReference>
<dbReference type="SUPFAM" id="SSF54534">
    <property type="entry name" value="FKBP-like"/>
    <property type="match status" value="1"/>
</dbReference>
<comment type="catalytic activity">
    <reaction evidence="1 5 6">
        <text>[protein]-peptidylproline (omega=180) = [protein]-peptidylproline (omega=0)</text>
        <dbReference type="Rhea" id="RHEA:16237"/>
        <dbReference type="Rhea" id="RHEA-COMP:10747"/>
        <dbReference type="Rhea" id="RHEA-COMP:10748"/>
        <dbReference type="ChEBI" id="CHEBI:83833"/>
        <dbReference type="ChEBI" id="CHEBI:83834"/>
        <dbReference type="EC" id="5.2.1.8"/>
    </reaction>
</comment>
<evidence type="ECO:0000256" key="4">
    <source>
        <dbReference type="ARBA" id="ARBA00023235"/>
    </source>
</evidence>
<reference evidence="10" key="1">
    <citation type="journal article" date="2019" name="Int. J. Syst. Evol. Microbiol.">
        <title>The Global Catalogue of Microorganisms (GCM) 10K type strain sequencing project: providing services to taxonomists for standard genome sequencing and annotation.</title>
        <authorList>
            <consortium name="The Broad Institute Genomics Platform"/>
            <consortium name="The Broad Institute Genome Sequencing Center for Infectious Disease"/>
            <person name="Wu L."/>
            <person name="Ma J."/>
        </authorList>
    </citation>
    <scope>NUCLEOTIDE SEQUENCE [LARGE SCALE GENOMIC DNA]</scope>
    <source>
        <strain evidence="10">JCM 17225</strain>
    </source>
</reference>
<gene>
    <name evidence="9" type="ORF">GCM10022409_04200</name>
</gene>